<feature type="chain" id="PRO_5043037796" evidence="1">
    <location>
        <begin position="22"/>
        <end position="116"/>
    </location>
</feature>
<organism evidence="2 3">
    <name type="scientific">Exophiala viscosa</name>
    <dbReference type="NCBI Taxonomy" id="2486360"/>
    <lineage>
        <taxon>Eukaryota</taxon>
        <taxon>Fungi</taxon>
        <taxon>Dikarya</taxon>
        <taxon>Ascomycota</taxon>
        <taxon>Pezizomycotina</taxon>
        <taxon>Eurotiomycetes</taxon>
        <taxon>Chaetothyriomycetidae</taxon>
        <taxon>Chaetothyriales</taxon>
        <taxon>Herpotrichiellaceae</taxon>
        <taxon>Exophiala</taxon>
    </lineage>
</organism>
<proteinExistence type="predicted"/>
<comment type="caution">
    <text evidence="2">The sequence shown here is derived from an EMBL/GenBank/DDBJ whole genome shotgun (WGS) entry which is preliminary data.</text>
</comment>
<keyword evidence="1" id="KW-0732">Signal</keyword>
<dbReference type="EMBL" id="MU404351">
    <property type="protein sequence ID" value="KAI1616450.1"/>
    <property type="molecule type" value="Genomic_DNA"/>
</dbReference>
<sequence length="116" mass="12536">MRANSLSVIGVAILSAITTQAAPLQHSREATGLDIFETSPVPDSNDAGSRLMFVGFLEDPVFLPEAAVRTSSSLSTGLGETLRTITVPFTKLEVDCKSSWLFAWLCTHSPQVQEIR</sequence>
<dbReference type="Proteomes" id="UP001203852">
    <property type="component" value="Unassembled WGS sequence"/>
</dbReference>
<evidence type="ECO:0000256" key="1">
    <source>
        <dbReference type="SAM" id="SignalP"/>
    </source>
</evidence>
<feature type="signal peptide" evidence="1">
    <location>
        <begin position="1"/>
        <end position="21"/>
    </location>
</feature>
<accession>A0AAN6IGR7</accession>
<keyword evidence="3" id="KW-1185">Reference proteome</keyword>
<evidence type="ECO:0000313" key="3">
    <source>
        <dbReference type="Proteomes" id="UP001203852"/>
    </source>
</evidence>
<gene>
    <name evidence="2" type="ORF">EDD36DRAFT_429183</name>
</gene>
<dbReference type="AlphaFoldDB" id="A0AAN6IGR7"/>
<name>A0AAN6IGR7_9EURO</name>
<reference evidence="2" key="1">
    <citation type="journal article" date="2022" name="bioRxiv">
        <title>Deciphering the potential niche of two novel black yeast fungi from a biological soil crust based on their genomes, phenotypes, and melanin regulation.</title>
        <authorList>
            <consortium name="DOE Joint Genome Institute"/>
            <person name="Carr E.C."/>
            <person name="Barton Q."/>
            <person name="Grambo S."/>
            <person name="Sullivan M."/>
            <person name="Renfro C.M."/>
            <person name="Kuo A."/>
            <person name="Pangilinan J."/>
            <person name="Lipzen A."/>
            <person name="Keymanesh K."/>
            <person name="Savage E."/>
            <person name="Barry K."/>
            <person name="Grigoriev I.V."/>
            <person name="Riekhof W.R."/>
            <person name="Harris S.S."/>
        </authorList>
    </citation>
    <scope>NUCLEOTIDE SEQUENCE</scope>
    <source>
        <strain evidence="2">JF 03-4F</strain>
    </source>
</reference>
<evidence type="ECO:0000313" key="2">
    <source>
        <dbReference type="EMBL" id="KAI1616450.1"/>
    </source>
</evidence>
<protein>
    <submittedName>
        <fullName evidence="2">Uncharacterized protein</fullName>
    </submittedName>
</protein>